<evidence type="ECO:0000256" key="1">
    <source>
        <dbReference type="SAM" id="MobiDB-lite"/>
    </source>
</evidence>
<feature type="region of interest" description="Disordered" evidence="1">
    <location>
        <begin position="1"/>
        <end position="117"/>
    </location>
</feature>
<feature type="compositionally biased region" description="Basic and acidic residues" evidence="1">
    <location>
        <begin position="1"/>
        <end position="13"/>
    </location>
</feature>
<name>A0AAV7W8U4_PLEWA</name>
<dbReference type="EMBL" id="JANPWB010000002">
    <property type="protein sequence ID" value="KAJ1208725.1"/>
    <property type="molecule type" value="Genomic_DNA"/>
</dbReference>
<feature type="compositionally biased region" description="Acidic residues" evidence="1">
    <location>
        <begin position="33"/>
        <end position="43"/>
    </location>
</feature>
<evidence type="ECO:0000313" key="3">
    <source>
        <dbReference type="Proteomes" id="UP001066276"/>
    </source>
</evidence>
<feature type="compositionally biased region" description="Low complexity" evidence="1">
    <location>
        <begin position="63"/>
        <end position="75"/>
    </location>
</feature>
<organism evidence="2 3">
    <name type="scientific">Pleurodeles waltl</name>
    <name type="common">Iberian ribbed newt</name>
    <dbReference type="NCBI Taxonomy" id="8319"/>
    <lineage>
        <taxon>Eukaryota</taxon>
        <taxon>Metazoa</taxon>
        <taxon>Chordata</taxon>
        <taxon>Craniata</taxon>
        <taxon>Vertebrata</taxon>
        <taxon>Euteleostomi</taxon>
        <taxon>Amphibia</taxon>
        <taxon>Batrachia</taxon>
        <taxon>Caudata</taxon>
        <taxon>Salamandroidea</taxon>
        <taxon>Salamandridae</taxon>
        <taxon>Pleurodelinae</taxon>
        <taxon>Pleurodeles</taxon>
    </lineage>
</organism>
<feature type="compositionally biased region" description="Basic and acidic residues" evidence="1">
    <location>
        <begin position="44"/>
        <end position="62"/>
    </location>
</feature>
<evidence type="ECO:0000313" key="2">
    <source>
        <dbReference type="EMBL" id="KAJ1208725.1"/>
    </source>
</evidence>
<gene>
    <name evidence="2" type="ORF">NDU88_004108</name>
</gene>
<accession>A0AAV7W8U4</accession>
<proteinExistence type="predicted"/>
<dbReference type="Proteomes" id="UP001066276">
    <property type="component" value="Chromosome 1_2"/>
</dbReference>
<keyword evidence="3" id="KW-1185">Reference proteome</keyword>
<dbReference type="AlphaFoldDB" id="A0AAV7W8U4"/>
<sequence>MERKKVFEGEGDRCKKRREPGEVGAQWRKLQWDEDTEEQDQCEEVLRAPNSEERERRIRSENSVEGEGVVRVGDVQAEIVTQGRPESQEETQGRSNLDEKATACPQSRGPRQVPHWG</sequence>
<reference evidence="2" key="1">
    <citation type="journal article" date="2022" name="bioRxiv">
        <title>Sequencing and chromosome-scale assembly of the giantPleurodeles waltlgenome.</title>
        <authorList>
            <person name="Brown T."/>
            <person name="Elewa A."/>
            <person name="Iarovenko S."/>
            <person name="Subramanian E."/>
            <person name="Araus A.J."/>
            <person name="Petzold A."/>
            <person name="Susuki M."/>
            <person name="Suzuki K.-i.T."/>
            <person name="Hayashi T."/>
            <person name="Toyoda A."/>
            <person name="Oliveira C."/>
            <person name="Osipova E."/>
            <person name="Leigh N.D."/>
            <person name="Simon A."/>
            <person name="Yun M.H."/>
        </authorList>
    </citation>
    <scope>NUCLEOTIDE SEQUENCE</scope>
    <source>
        <strain evidence="2">20211129_DDA</strain>
        <tissue evidence="2">Liver</tissue>
    </source>
</reference>
<protein>
    <submittedName>
        <fullName evidence="2">Uncharacterized protein</fullName>
    </submittedName>
</protein>
<comment type="caution">
    <text evidence="2">The sequence shown here is derived from an EMBL/GenBank/DDBJ whole genome shotgun (WGS) entry which is preliminary data.</text>
</comment>